<feature type="signal peptide" evidence="2">
    <location>
        <begin position="1"/>
        <end position="17"/>
    </location>
</feature>
<organism evidence="3 4">
    <name type="scientific">Colletotrichum salicis</name>
    <dbReference type="NCBI Taxonomy" id="1209931"/>
    <lineage>
        <taxon>Eukaryota</taxon>
        <taxon>Fungi</taxon>
        <taxon>Dikarya</taxon>
        <taxon>Ascomycota</taxon>
        <taxon>Pezizomycotina</taxon>
        <taxon>Sordariomycetes</taxon>
        <taxon>Hypocreomycetidae</taxon>
        <taxon>Glomerellales</taxon>
        <taxon>Glomerellaceae</taxon>
        <taxon>Colletotrichum</taxon>
        <taxon>Colletotrichum acutatum species complex</taxon>
    </lineage>
</organism>
<sequence>MVAFHLMGLAVAEFAWSADDDDGGGGGGGETNRKCPPAQSGPISSAASARICKGHQKRPSNPAPGNMKLARLASSNVHTPERTSQ</sequence>
<protein>
    <recommendedName>
        <fullName evidence="5">Secreted protein</fullName>
    </recommendedName>
</protein>
<keyword evidence="2" id="KW-0732">Signal</keyword>
<accession>A0A135UBC5</accession>
<evidence type="ECO:0000256" key="1">
    <source>
        <dbReference type="SAM" id="MobiDB-lite"/>
    </source>
</evidence>
<evidence type="ECO:0008006" key="5">
    <source>
        <dbReference type="Google" id="ProtNLM"/>
    </source>
</evidence>
<feature type="chain" id="PRO_5007804815" description="Secreted protein" evidence="2">
    <location>
        <begin position="18"/>
        <end position="85"/>
    </location>
</feature>
<dbReference type="AlphaFoldDB" id="A0A135UBC5"/>
<gene>
    <name evidence="3" type="ORF">CSAL01_13330</name>
</gene>
<reference evidence="3 4" key="1">
    <citation type="submission" date="2014-02" db="EMBL/GenBank/DDBJ databases">
        <title>The genome sequence of Colletotrichum salicis CBS 607.94.</title>
        <authorList>
            <person name="Baroncelli R."/>
            <person name="Thon M.R."/>
        </authorList>
    </citation>
    <scope>NUCLEOTIDE SEQUENCE [LARGE SCALE GENOMIC DNA]</scope>
    <source>
        <strain evidence="3 4">CBS 607.94</strain>
    </source>
</reference>
<keyword evidence="4" id="KW-1185">Reference proteome</keyword>
<comment type="caution">
    <text evidence="3">The sequence shown here is derived from an EMBL/GenBank/DDBJ whole genome shotgun (WGS) entry which is preliminary data.</text>
</comment>
<evidence type="ECO:0000313" key="3">
    <source>
        <dbReference type="EMBL" id="KXH57689.1"/>
    </source>
</evidence>
<evidence type="ECO:0000256" key="2">
    <source>
        <dbReference type="SAM" id="SignalP"/>
    </source>
</evidence>
<dbReference type="Proteomes" id="UP000070121">
    <property type="component" value="Unassembled WGS sequence"/>
</dbReference>
<proteinExistence type="predicted"/>
<dbReference type="EMBL" id="JFFI01001603">
    <property type="protein sequence ID" value="KXH57689.1"/>
    <property type="molecule type" value="Genomic_DNA"/>
</dbReference>
<name>A0A135UBC5_9PEZI</name>
<evidence type="ECO:0000313" key="4">
    <source>
        <dbReference type="Proteomes" id="UP000070121"/>
    </source>
</evidence>
<feature type="region of interest" description="Disordered" evidence="1">
    <location>
        <begin position="17"/>
        <end position="85"/>
    </location>
</feature>